<name>A0ABV5ZX72_9PSEU</name>
<evidence type="ECO:0000313" key="2">
    <source>
        <dbReference type="Proteomes" id="UP001589693"/>
    </source>
</evidence>
<evidence type="ECO:0000313" key="1">
    <source>
        <dbReference type="EMBL" id="MFB9905500.1"/>
    </source>
</evidence>
<comment type="caution">
    <text evidence="1">The sequence shown here is derived from an EMBL/GenBank/DDBJ whole genome shotgun (WGS) entry which is preliminary data.</text>
</comment>
<organism evidence="1 2">
    <name type="scientific">Allokutzneria oryzae</name>
    <dbReference type="NCBI Taxonomy" id="1378989"/>
    <lineage>
        <taxon>Bacteria</taxon>
        <taxon>Bacillati</taxon>
        <taxon>Actinomycetota</taxon>
        <taxon>Actinomycetes</taxon>
        <taxon>Pseudonocardiales</taxon>
        <taxon>Pseudonocardiaceae</taxon>
        <taxon>Allokutzneria</taxon>
    </lineage>
</organism>
<dbReference type="RefSeq" id="WP_377852799.1">
    <property type="nucleotide sequence ID" value="NZ_JBHLZU010000012.1"/>
</dbReference>
<sequence>MAVPEGPEVAHLATAAHAIGFHPPSRHSSADALLGWFAGRPVVLD</sequence>
<gene>
    <name evidence="1" type="ORF">ACFFQA_16315</name>
</gene>
<proteinExistence type="predicted"/>
<reference evidence="1 2" key="1">
    <citation type="submission" date="2024-09" db="EMBL/GenBank/DDBJ databases">
        <authorList>
            <person name="Sun Q."/>
            <person name="Mori K."/>
        </authorList>
    </citation>
    <scope>NUCLEOTIDE SEQUENCE [LARGE SCALE GENOMIC DNA]</scope>
    <source>
        <strain evidence="1 2">TBRC 7907</strain>
    </source>
</reference>
<dbReference type="Proteomes" id="UP001589693">
    <property type="component" value="Unassembled WGS sequence"/>
</dbReference>
<dbReference type="EMBL" id="JBHLZU010000012">
    <property type="protein sequence ID" value="MFB9905500.1"/>
    <property type="molecule type" value="Genomic_DNA"/>
</dbReference>
<protein>
    <submittedName>
        <fullName evidence="1">Uncharacterized protein</fullName>
    </submittedName>
</protein>
<keyword evidence="2" id="KW-1185">Reference proteome</keyword>
<accession>A0ABV5ZX72</accession>